<accession>A0A8S1HES5</accession>
<evidence type="ECO:0000259" key="15">
    <source>
        <dbReference type="PROSITE" id="PS50011"/>
    </source>
</evidence>
<feature type="transmembrane region" description="Helical" evidence="14">
    <location>
        <begin position="117"/>
        <end position="143"/>
    </location>
</feature>
<evidence type="ECO:0000256" key="2">
    <source>
        <dbReference type="ARBA" id="ARBA00008832"/>
    </source>
</evidence>
<dbReference type="GO" id="GO:0006970">
    <property type="term" value="P:response to osmotic stress"/>
    <property type="evidence" value="ECO:0007669"/>
    <property type="project" value="UniProtKB-ARBA"/>
</dbReference>
<evidence type="ECO:0000256" key="8">
    <source>
        <dbReference type="ARBA" id="ARBA00022777"/>
    </source>
</evidence>
<sequence length="826" mass="94831">MMGGKRGRGGQGGGNQERVRTHLFFASQPERTHQKRKRRTHNKLHATSHKKDEMVQAGSSEVDPLQWTGNQRVLHFGPMAQRDPYFYYYPKGWDILYPAQFGFFPYRTSKFRGSASVICCTAFGVFLLIGGSLMCFLGFFVLYDLPFWSWPEENRIRPPPIQVLYYCYARFIHTICTTKLFDFSLHHTRKHEGPSRITTITTHYIPLPPIFDKNPYQPLPPPAYPVLENKYAQSNIVKPHDEKKLYPPVIPGCSTMSLHRKSPNNIFVASPYNTLRATSLSKYQAGILDNSVLENRFGSRQTSVISRQSEVSSQKRSKSMGPLHRTGSNRSSNRSRRQATTADKMVEEQDNEEFGEYSPAAEPAYSDGSESESEDVSPSAVLISPPGRRQHAYDDTFYYEGEFSQESSGQQEYPPPNKRAHREEESSSSATQEPRVLSEPRGPTGRRFYFISVRTIEFAIPEGYDIEEGSIEYLGGGAYGNCIRTNAKCRDGKVRGVAIKKFRDPFVNPTQSRRICREIKLLQLMRHDNIICAMDLYTPDNSEEEFRDIYVVTEFAGRSIYRILRTQNLSREKILNNDHVKFIVYQLLRALKYIHSANIIHRDLKPGNLALTDDSDLTVLDFGLARSLENHESSLTQYVMTRWYRSPEVIYWNIDTYTSKADMWSVGCIAAELLTGEPLFPGDDASMQYARITLLCGSPDKELLDKIERNNSRATRRVVESFKAYKRQSFARYFEPYTPAPGFVEFLEKILVLDPERRMTVEEAIQHPYLREYYLPEDEPVASQAFDLDDSEARSCSQWKTIVWKEIVNFKREQHSPLLSGESPSA</sequence>
<keyword evidence="8" id="KW-0418">Kinase</keyword>
<evidence type="ECO:0000256" key="1">
    <source>
        <dbReference type="ARBA" id="ARBA00001946"/>
    </source>
</evidence>
<dbReference type="PROSITE" id="PS01351">
    <property type="entry name" value="MAPK"/>
    <property type="match status" value="1"/>
</dbReference>
<dbReference type="InterPro" id="IPR011009">
    <property type="entry name" value="Kinase-like_dom_sf"/>
</dbReference>
<evidence type="ECO:0000256" key="3">
    <source>
        <dbReference type="ARBA" id="ARBA00012411"/>
    </source>
</evidence>
<dbReference type="PROSITE" id="PS00107">
    <property type="entry name" value="PROTEIN_KINASE_ATP"/>
    <property type="match status" value="1"/>
</dbReference>
<name>A0A8S1HES5_9PELO</name>
<reference evidence="16" key="1">
    <citation type="submission" date="2020-10" db="EMBL/GenBank/DDBJ databases">
        <authorList>
            <person name="Kikuchi T."/>
        </authorList>
    </citation>
    <scope>NUCLEOTIDE SEQUENCE</scope>
    <source>
        <strain evidence="16">NKZ352</strain>
    </source>
</reference>
<dbReference type="OrthoDB" id="192887at2759"/>
<evidence type="ECO:0000256" key="9">
    <source>
        <dbReference type="ARBA" id="ARBA00022840"/>
    </source>
</evidence>
<gene>
    <name evidence="16" type="ORF">CAUJ_LOCUS8790</name>
</gene>
<keyword evidence="9 12" id="KW-0067">ATP-binding</keyword>
<proteinExistence type="inferred from homology"/>
<evidence type="ECO:0000256" key="11">
    <source>
        <dbReference type="ARBA" id="ARBA00048312"/>
    </source>
</evidence>
<keyword evidence="6" id="KW-0808">Transferase</keyword>
<feature type="domain" description="Protein kinase" evidence="15">
    <location>
        <begin position="468"/>
        <end position="770"/>
    </location>
</feature>
<evidence type="ECO:0000256" key="14">
    <source>
        <dbReference type="SAM" id="Phobius"/>
    </source>
</evidence>
<keyword evidence="14" id="KW-0472">Membrane</keyword>
<keyword evidence="14" id="KW-0812">Transmembrane</keyword>
<keyword evidence="14" id="KW-1133">Transmembrane helix</keyword>
<dbReference type="InterPro" id="IPR050117">
    <property type="entry name" value="MAPK"/>
</dbReference>
<evidence type="ECO:0000256" key="13">
    <source>
        <dbReference type="SAM" id="MobiDB-lite"/>
    </source>
</evidence>
<feature type="region of interest" description="Disordered" evidence="13">
    <location>
        <begin position="24"/>
        <end position="55"/>
    </location>
</feature>
<feature type="region of interest" description="Disordered" evidence="13">
    <location>
        <begin position="403"/>
        <end position="441"/>
    </location>
</feature>
<dbReference type="GO" id="GO:0004707">
    <property type="term" value="F:MAP kinase activity"/>
    <property type="evidence" value="ECO:0007669"/>
    <property type="project" value="UniProtKB-EC"/>
</dbReference>
<evidence type="ECO:0000256" key="10">
    <source>
        <dbReference type="ARBA" id="ARBA00047592"/>
    </source>
</evidence>
<dbReference type="PANTHER" id="PTHR24055">
    <property type="entry name" value="MITOGEN-ACTIVATED PROTEIN KINASE"/>
    <property type="match status" value="1"/>
</dbReference>
<dbReference type="SUPFAM" id="SSF56112">
    <property type="entry name" value="Protein kinase-like (PK-like)"/>
    <property type="match status" value="1"/>
</dbReference>
<comment type="catalytic activity">
    <reaction evidence="10">
        <text>L-threonyl-[protein] + ATP = O-phospho-L-threonyl-[protein] + ADP + H(+)</text>
        <dbReference type="Rhea" id="RHEA:46608"/>
        <dbReference type="Rhea" id="RHEA-COMP:11060"/>
        <dbReference type="Rhea" id="RHEA-COMP:11605"/>
        <dbReference type="ChEBI" id="CHEBI:15378"/>
        <dbReference type="ChEBI" id="CHEBI:30013"/>
        <dbReference type="ChEBI" id="CHEBI:30616"/>
        <dbReference type="ChEBI" id="CHEBI:61977"/>
        <dbReference type="ChEBI" id="CHEBI:456216"/>
        <dbReference type="EC" id="2.7.11.24"/>
    </reaction>
</comment>
<evidence type="ECO:0000256" key="7">
    <source>
        <dbReference type="ARBA" id="ARBA00022741"/>
    </source>
</evidence>
<dbReference type="Pfam" id="PF00069">
    <property type="entry name" value="Pkinase"/>
    <property type="match status" value="1"/>
</dbReference>
<protein>
    <recommendedName>
        <fullName evidence="3">mitogen-activated protein kinase</fullName>
        <ecNumber evidence="3">2.7.11.24</ecNumber>
    </recommendedName>
</protein>
<comment type="catalytic activity">
    <reaction evidence="11">
        <text>L-seryl-[protein] + ATP = O-phospho-L-seryl-[protein] + ADP + H(+)</text>
        <dbReference type="Rhea" id="RHEA:17989"/>
        <dbReference type="Rhea" id="RHEA-COMP:9863"/>
        <dbReference type="Rhea" id="RHEA-COMP:11604"/>
        <dbReference type="ChEBI" id="CHEBI:15378"/>
        <dbReference type="ChEBI" id="CHEBI:29999"/>
        <dbReference type="ChEBI" id="CHEBI:30616"/>
        <dbReference type="ChEBI" id="CHEBI:83421"/>
        <dbReference type="ChEBI" id="CHEBI:456216"/>
        <dbReference type="EC" id="2.7.11.24"/>
    </reaction>
</comment>
<dbReference type="Gene3D" id="3.30.200.20">
    <property type="entry name" value="Phosphorylase Kinase, domain 1"/>
    <property type="match status" value="1"/>
</dbReference>
<keyword evidence="17" id="KW-1185">Reference proteome</keyword>
<dbReference type="Gene3D" id="1.10.510.10">
    <property type="entry name" value="Transferase(Phosphotransferase) domain 1"/>
    <property type="match status" value="1"/>
</dbReference>
<organism evidence="16 17">
    <name type="scientific">Caenorhabditis auriculariae</name>
    <dbReference type="NCBI Taxonomy" id="2777116"/>
    <lineage>
        <taxon>Eukaryota</taxon>
        <taxon>Metazoa</taxon>
        <taxon>Ecdysozoa</taxon>
        <taxon>Nematoda</taxon>
        <taxon>Chromadorea</taxon>
        <taxon>Rhabditida</taxon>
        <taxon>Rhabditina</taxon>
        <taxon>Rhabditomorpha</taxon>
        <taxon>Rhabditoidea</taxon>
        <taxon>Rhabditidae</taxon>
        <taxon>Peloderinae</taxon>
        <taxon>Caenorhabditis</taxon>
    </lineage>
</organism>
<keyword evidence="5" id="KW-0597">Phosphoprotein</keyword>
<feature type="compositionally biased region" description="Polar residues" evidence="13">
    <location>
        <begin position="301"/>
        <end position="314"/>
    </location>
</feature>
<feature type="region of interest" description="Disordered" evidence="13">
    <location>
        <begin position="301"/>
        <end position="391"/>
    </location>
</feature>
<evidence type="ECO:0000313" key="16">
    <source>
        <dbReference type="EMBL" id="CAD6192871.1"/>
    </source>
</evidence>
<dbReference type="EMBL" id="CAJGYM010000030">
    <property type="protein sequence ID" value="CAD6192871.1"/>
    <property type="molecule type" value="Genomic_DNA"/>
</dbReference>
<keyword evidence="4" id="KW-0723">Serine/threonine-protein kinase</keyword>
<dbReference type="InterPro" id="IPR000719">
    <property type="entry name" value="Prot_kinase_dom"/>
</dbReference>
<feature type="binding site" evidence="12">
    <location>
        <position position="501"/>
    </location>
    <ligand>
        <name>ATP</name>
        <dbReference type="ChEBI" id="CHEBI:30616"/>
    </ligand>
</feature>
<evidence type="ECO:0000256" key="12">
    <source>
        <dbReference type="PROSITE-ProRule" id="PRU10141"/>
    </source>
</evidence>
<dbReference type="Proteomes" id="UP000835052">
    <property type="component" value="Unassembled WGS sequence"/>
</dbReference>
<dbReference type="GO" id="GO:0005737">
    <property type="term" value="C:cytoplasm"/>
    <property type="evidence" value="ECO:0007669"/>
    <property type="project" value="UniProtKB-ARBA"/>
</dbReference>
<evidence type="ECO:0000256" key="4">
    <source>
        <dbReference type="ARBA" id="ARBA00022527"/>
    </source>
</evidence>
<keyword evidence="7 12" id="KW-0547">Nucleotide-binding</keyword>
<dbReference type="GO" id="GO:0005524">
    <property type="term" value="F:ATP binding"/>
    <property type="evidence" value="ECO:0007669"/>
    <property type="project" value="UniProtKB-UniRule"/>
</dbReference>
<dbReference type="EC" id="2.7.11.24" evidence="3"/>
<feature type="compositionally biased region" description="Basic residues" evidence="13">
    <location>
        <begin position="33"/>
        <end position="48"/>
    </location>
</feature>
<dbReference type="AlphaFoldDB" id="A0A8S1HES5"/>
<comment type="caution">
    <text evidence="16">The sequence shown here is derived from an EMBL/GenBank/DDBJ whole genome shotgun (WGS) entry which is preliminary data.</text>
</comment>
<comment type="cofactor">
    <cofactor evidence="1">
        <name>Mg(2+)</name>
        <dbReference type="ChEBI" id="CHEBI:18420"/>
    </cofactor>
</comment>
<dbReference type="PROSITE" id="PS50011">
    <property type="entry name" value="PROTEIN_KINASE_DOM"/>
    <property type="match status" value="1"/>
</dbReference>
<dbReference type="FunFam" id="1.10.510.10:FF:000684">
    <property type="entry name" value="Mitogen-activated protein kinase"/>
    <property type="match status" value="1"/>
</dbReference>
<dbReference type="InterPro" id="IPR003527">
    <property type="entry name" value="MAP_kinase_CS"/>
</dbReference>
<evidence type="ECO:0000256" key="5">
    <source>
        <dbReference type="ARBA" id="ARBA00022553"/>
    </source>
</evidence>
<dbReference type="SMART" id="SM00220">
    <property type="entry name" value="S_TKc"/>
    <property type="match status" value="1"/>
</dbReference>
<evidence type="ECO:0000313" key="17">
    <source>
        <dbReference type="Proteomes" id="UP000835052"/>
    </source>
</evidence>
<evidence type="ECO:0000256" key="6">
    <source>
        <dbReference type="ARBA" id="ARBA00022679"/>
    </source>
</evidence>
<dbReference type="InterPro" id="IPR017441">
    <property type="entry name" value="Protein_kinase_ATP_BS"/>
</dbReference>
<comment type="similarity">
    <text evidence="2">Belongs to the protein kinase superfamily. CMGC Ser/Thr protein kinase family. MAP kinase subfamily.</text>
</comment>